<dbReference type="EMBL" id="CP127294">
    <property type="protein sequence ID" value="WIX80378.1"/>
    <property type="molecule type" value="Genomic_DNA"/>
</dbReference>
<keyword evidence="3" id="KW-0067">ATP-binding</keyword>
<dbReference type="GO" id="GO:0004674">
    <property type="term" value="F:protein serine/threonine kinase activity"/>
    <property type="evidence" value="ECO:0007669"/>
    <property type="project" value="UniProtKB-KW"/>
</dbReference>
<keyword evidence="3" id="KW-0547">Nucleotide-binding</keyword>
<dbReference type="Pfam" id="PF13581">
    <property type="entry name" value="HATPase_c_2"/>
    <property type="match status" value="1"/>
</dbReference>
<protein>
    <submittedName>
        <fullName evidence="3">ATP-binding protein</fullName>
    </submittedName>
</protein>
<reference evidence="3 4" key="1">
    <citation type="submission" date="2023-06" db="EMBL/GenBank/DDBJ databases">
        <authorList>
            <person name="Oyuntsetseg B."/>
            <person name="Kim S.B."/>
        </authorList>
    </citation>
    <scope>NUCLEOTIDE SEQUENCE [LARGE SCALE GENOMIC DNA]</scope>
    <source>
        <strain evidence="3 4">2-15</strain>
    </source>
</reference>
<evidence type="ECO:0000313" key="3">
    <source>
        <dbReference type="EMBL" id="WIX80378.1"/>
    </source>
</evidence>
<dbReference type="Gene3D" id="3.30.565.10">
    <property type="entry name" value="Histidine kinase-like ATPase, C-terminal domain"/>
    <property type="match status" value="1"/>
</dbReference>
<keyword evidence="1" id="KW-0418">Kinase</keyword>
<proteinExistence type="predicted"/>
<dbReference type="SUPFAM" id="SSF55874">
    <property type="entry name" value="ATPase domain of HSP90 chaperone/DNA topoisomerase II/histidine kinase"/>
    <property type="match status" value="1"/>
</dbReference>
<dbReference type="AlphaFoldDB" id="A0A9Y2MX54"/>
<accession>A0A9Y2MX54</accession>
<feature type="domain" description="Histidine kinase/HSP90-like ATPase" evidence="2">
    <location>
        <begin position="25"/>
        <end position="132"/>
    </location>
</feature>
<evidence type="ECO:0000256" key="1">
    <source>
        <dbReference type="ARBA" id="ARBA00022527"/>
    </source>
</evidence>
<name>A0A9Y2MX54_9PSEU</name>
<dbReference type="GO" id="GO:0005524">
    <property type="term" value="F:ATP binding"/>
    <property type="evidence" value="ECO:0007669"/>
    <property type="project" value="UniProtKB-KW"/>
</dbReference>
<dbReference type="CDD" id="cd16936">
    <property type="entry name" value="HATPase_RsbW-like"/>
    <property type="match status" value="1"/>
</dbReference>
<keyword evidence="4" id="KW-1185">Reference proteome</keyword>
<sequence length="140" mass="15195">MTMSKMPTRGTTTPATVRLALPDDVTAPAIARHAVRAALEELAVGDQWRDDVLLATSELVTNAFEHGERPDRLELRLSEGRLVVCVFDVGQAVPHLKEPSPEAARSRGLQLVHVLSQEWGYEPCPGGKYVWAAFAVGPVA</sequence>
<dbReference type="InterPro" id="IPR050267">
    <property type="entry name" value="Anti-sigma-factor_SerPK"/>
</dbReference>
<dbReference type="InterPro" id="IPR036890">
    <property type="entry name" value="HATPase_C_sf"/>
</dbReference>
<evidence type="ECO:0000313" key="4">
    <source>
        <dbReference type="Proteomes" id="UP001236014"/>
    </source>
</evidence>
<dbReference type="PANTHER" id="PTHR35526">
    <property type="entry name" value="ANTI-SIGMA-F FACTOR RSBW-RELATED"/>
    <property type="match status" value="1"/>
</dbReference>
<gene>
    <name evidence="3" type="ORF">QRX50_06255</name>
</gene>
<evidence type="ECO:0000259" key="2">
    <source>
        <dbReference type="Pfam" id="PF13581"/>
    </source>
</evidence>
<dbReference type="Proteomes" id="UP001236014">
    <property type="component" value="Chromosome"/>
</dbReference>
<dbReference type="PANTHER" id="PTHR35526:SF3">
    <property type="entry name" value="ANTI-SIGMA-F FACTOR RSBW"/>
    <property type="match status" value="1"/>
</dbReference>
<dbReference type="RefSeq" id="WP_285971009.1">
    <property type="nucleotide sequence ID" value="NZ_CP127294.1"/>
</dbReference>
<organism evidence="3 4">
    <name type="scientific">Amycolatopsis carbonis</name>
    <dbReference type="NCBI Taxonomy" id="715471"/>
    <lineage>
        <taxon>Bacteria</taxon>
        <taxon>Bacillati</taxon>
        <taxon>Actinomycetota</taxon>
        <taxon>Actinomycetes</taxon>
        <taxon>Pseudonocardiales</taxon>
        <taxon>Pseudonocardiaceae</taxon>
        <taxon>Amycolatopsis</taxon>
    </lineage>
</organism>
<keyword evidence="1" id="KW-0723">Serine/threonine-protein kinase</keyword>
<dbReference type="KEGG" id="acab:QRX50_06255"/>
<dbReference type="InterPro" id="IPR003594">
    <property type="entry name" value="HATPase_dom"/>
</dbReference>
<keyword evidence="1" id="KW-0808">Transferase</keyword>